<accession>A0ABU8RJ52</accession>
<proteinExistence type="predicted"/>
<dbReference type="RefSeq" id="WP_339574442.1">
    <property type="nucleotide sequence ID" value="NZ_JBBIAA010000005.1"/>
</dbReference>
<evidence type="ECO:0000313" key="4">
    <source>
        <dbReference type="Proteomes" id="UP001387100"/>
    </source>
</evidence>
<gene>
    <name evidence="3" type="ORF">WDZ17_07080</name>
</gene>
<organism evidence="3 4">
    <name type="scientific">Pseudokineococcus basanitobsidens</name>
    <dbReference type="NCBI Taxonomy" id="1926649"/>
    <lineage>
        <taxon>Bacteria</taxon>
        <taxon>Bacillati</taxon>
        <taxon>Actinomycetota</taxon>
        <taxon>Actinomycetes</taxon>
        <taxon>Kineosporiales</taxon>
        <taxon>Kineosporiaceae</taxon>
        <taxon>Pseudokineococcus</taxon>
    </lineage>
</organism>
<comment type="caution">
    <text evidence="3">The sequence shown here is derived from an EMBL/GenBank/DDBJ whole genome shotgun (WGS) entry which is preliminary data.</text>
</comment>
<dbReference type="Gene3D" id="1.20.120.450">
    <property type="entry name" value="dinb family like domain"/>
    <property type="match status" value="1"/>
</dbReference>
<dbReference type="Proteomes" id="UP001387100">
    <property type="component" value="Unassembled WGS sequence"/>
</dbReference>
<protein>
    <submittedName>
        <fullName evidence="3">Maleylpyruvate isomerase N-terminal domain-containing protein</fullName>
    </submittedName>
</protein>
<evidence type="ECO:0000256" key="1">
    <source>
        <dbReference type="SAM" id="MobiDB-lite"/>
    </source>
</evidence>
<keyword evidence="4" id="KW-1185">Reference proteome</keyword>
<sequence>MTWPAGFEGAAPGGDPAAAPLLATARSGGVDPAAAPLLATSTADVDDGTARDLLPDAVRVFTAGVDAAAACGAWAAPTPSSGWDVRAVAAHVAAQHRRVPHVLRGDEPPAREGGDDGLGQDPRAAWRAVAAAATIAWAGAPEDATVLLRGERAPASELAERLLLDLVVHAWDVRRALAAAGHPVEPPADRGCADHSLAWARAHAEQLAGSGHFGTARPTDSPEPLDQLVALAGRRP</sequence>
<feature type="region of interest" description="Disordered" evidence="1">
    <location>
        <begin position="210"/>
        <end position="236"/>
    </location>
</feature>
<evidence type="ECO:0000259" key="2">
    <source>
        <dbReference type="Pfam" id="PF11716"/>
    </source>
</evidence>
<dbReference type="InterPro" id="IPR034660">
    <property type="entry name" value="DinB/YfiT-like"/>
</dbReference>
<name>A0ABU8RJ52_9ACTN</name>
<feature type="domain" description="Mycothiol-dependent maleylpyruvate isomerase metal-binding" evidence="2">
    <location>
        <begin position="63"/>
        <end position="174"/>
    </location>
</feature>
<keyword evidence="3" id="KW-0413">Isomerase</keyword>
<evidence type="ECO:0000313" key="3">
    <source>
        <dbReference type="EMBL" id="MEJ5945059.1"/>
    </source>
</evidence>
<dbReference type="Pfam" id="PF11716">
    <property type="entry name" value="MDMPI_N"/>
    <property type="match status" value="1"/>
</dbReference>
<dbReference type="SUPFAM" id="SSF109854">
    <property type="entry name" value="DinB/YfiT-like putative metalloenzymes"/>
    <property type="match status" value="1"/>
</dbReference>
<dbReference type="EMBL" id="JBBIAA010000005">
    <property type="protein sequence ID" value="MEJ5945059.1"/>
    <property type="molecule type" value="Genomic_DNA"/>
</dbReference>
<dbReference type="InterPro" id="IPR024344">
    <property type="entry name" value="MDMPI_metal-binding"/>
</dbReference>
<reference evidence="3 4" key="1">
    <citation type="journal article" date="2017" name="Int. J. Syst. Evol. Microbiol.">
        <title>Pseudokineococcus basanitobsidens sp. nov., isolated from volcanic rock.</title>
        <authorList>
            <person name="Lee D.W."/>
            <person name="Park M.Y."/>
            <person name="Kim J.J."/>
            <person name="Kim B.S."/>
        </authorList>
    </citation>
    <scope>NUCLEOTIDE SEQUENCE [LARGE SCALE GENOMIC DNA]</scope>
    <source>
        <strain evidence="3 4">DSM 103726</strain>
    </source>
</reference>
<dbReference type="GO" id="GO:0016853">
    <property type="term" value="F:isomerase activity"/>
    <property type="evidence" value="ECO:0007669"/>
    <property type="project" value="UniProtKB-KW"/>
</dbReference>